<dbReference type="AlphaFoldDB" id="A0A5E7Q6C6"/>
<dbReference type="SUPFAM" id="SSF47413">
    <property type="entry name" value="lambda repressor-like DNA-binding domains"/>
    <property type="match status" value="1"/>
</dbReference>
<accession>A0A5E7Q6C6</accession>
<protein>
    <recommendedName>
        <fullName evidence="1">HTH cro/C1-type domain-containing protein</fullName>
    </recommendedName>
</protein>
<dbReference type="InterPro" id="IPR010982">
    <property type="entry name" value="Lambda_DNA-bd_dom_sf"/>
</dbReference>
<gene>
    <name evidence="2" type="ORF">PS880_05756</name>
</gene>
<dbReference type="Proteomes" id="UP000375525">
    <property type="component" value="Unassembled WGS sequence"/>
</dbReference>
<evidence type="ECO:0000313" key="2">
    <source>
        <dbReference type="EMBL" id="VVP56800.1"/>
    </source>
</evidence>
<dbReference type="InterPro" id="IPR001387">
    <property type="entry name" value="Cro/C1-type_HTH"/>
</dbReference>
<name>A0A5E7Q6C6_PSEFL</name>
<dbReference type="Pfam" id="PF01381">
    <property type="entry name" value="HTH_3"/>
    <property type="match status" value="1"/>
</dbReference>
<evidence type="ECO:0000313" key="3">
    <source>
        <dbReference type="Proteomes" id="UP000375525"/>
    </source>
</evidence>
<proteinExistence type="predicted"/>
<dbReference type="Gene3D" id="1.10.260.40">
    <property type="entry name" value="lambda repressor-like DNA-binding domains"/>
    <property type="match status" value="1"/>
</dbReference>
<feature type="domain" description="HTH cro/C1-type" evidence="1">
    <location>
        <begin position="112"/>
        <end position="166"/>
    </location>
</feature>
<sequence length="183" mass="19837">MPYSPKLSRSTSWQSLKEHGIMTLLAPFLDASSPAIVPSKRSYGDATPAISGYAPQVYNLSPTVKKSKAAARHTKFSAFVERLERDPLHAKGLAENRVLVADALYPEDGTTLKTLRLKAGLTQTQLAAALETSQPHVARMEMGRQEPVMSTCRKLGAVFGVSLDVISSALERQAEINESKVGK</sequence>
<organism evidence="2 3">
    <name type="scientific">Pseudomonas fluorescens</name>
    <dbReference type="NCBI Taxonomy" id="294"/>
    <lineage>
        <taxon>Bacteria</taxon>
        <taxon>Pseudomonadati</taxon>
        <taxon>Pseudomonadota</taxon>
        <taxon>Gammaproteobacteria</taxon>
        <taxon>Pseudomonadales</taxon>
        <taxon>Pseudomonadaceae</taxon>
        <taxon>Pseudomonas</taxon>
    </lineage>
</organism>
<evidence type="ECO:0000259" key="1">
    <source>
        <dbReference type="PROSITE" id="PS50943"/>
    </source>
</evidence>
<dbReference type="CDD" id="cd00093">
    <property type="entry name" value="HTH_XRE"/>
    <property type="match status" value="1"/>
</dbReference>
<dbReference type="PROSITE" id="PS50943">
    <property type="entry name" value="HTH_CROC1"/>
    <property type="match status" value="1"/>
</dbReference>
<dbReference type="EMBL" id="CABVIH010000040">
    <property type="protein sequence ID" value="VVP56800.1"/>
    <property type="molecule type" value="Genomic_DNA"/>
</dbReference>
<dbReference type="OrthoDB" id="7009930at2"/>
<dbReference type="SMART" id="SM00530">
    <property type="entry name" value="HTH_XRE"/>
    <property type="match status" value="1"/>
</dbReference>
<dbReference type="GO" id="GO:0003677">
    <property type="term" value="F:DNA binding"/>
    <property type="evidence" value="ECO:0007669"/>
    <property type="project" value="InterPro"/>
</dbReference>
<reference evidence="2 3" key="1">
    <citation type="submission" date="2019-09" db="EMBL/GenBank/DDBJ databases">
        <authorList>
            <person name="Chandra G."/>
            <person name="Truman W A."/>
        </authorList>
    </citation>
    <scope>NUCLEOTIDE SEQUENCE [LARGE SCALE GENOMIC DNA]</scope>
    <source>
        <strain evidence="2">PS880</strain>
    </source>
</reference>